<dbReference type="EMBL" id="JAPFFF010000001">
    <property type="protein sequence ID" value="KAK8898496.1"/>
    <property type="molecule type" value="Genomic_DNA"/>
</dbReference>
<dbReference type="InterPro" id="IPR011705">
    <property type="entry name" value="BACK"/>
</dbReference>
<organism evidence="2 3">
    <name type="scientific">Tritrichomonas musculus</name>
    <dbReference type="NCBI Taxonomy" id="1915356"/>
    <lineage>
        <taxon>Eukaryota</taxon>
        <taxon>Metamonada</taxon>
        <taxon>Parabasalia</taxon>
        <taxon>Tritrichomonadida</taxon>
        <taxon>Tritrichomonadidae</taxon>
        <taxon>Tritrichomonas</taxon>
    </lineage>
</organism>
<protein>
    <recommendedName>
        <fullName evidence="1">BACK domain-containing protein</fullName>
    </recommendedName>
</protein>
<reference evidence="2 3" key="1">
    <citation type="submission" date="2024-04" db="EMBL/GenBank/DDBJ databases">
        <title>Tritrichomonas musculus Genome.</title>
        <authorList>
            <person name="Alves-Ferreira E."/>
            <person name="Grigg M."/>
            <person name="Lorenzi H."/>
            <person name="Galac M."/>
        </authorList>
    </citation>
    <scope>NUCLEOTIDE SEQUENCE [LARGE SCALE GENOMIC DNA]</scope>
    <source>
        <strain evidence="2 3">EAF2021</strain>
    </source>
</reference>
<sequence>MEMKNQMQLKPSSILNVPIQNYDNDFSFVVNGKLFKTSKIVSDLLSPTICRLHSNDPTIDVFNINTAHQGDFFRILNLINFNKTEITDNDLPFFSEVFEILGTGSIEFSLINQTSEITIDNVFHLLQNHEKYYKFFSSQIAAEIEFISSHFNELCETKEEEFYKLDFDTLFQIINSPKLLLKSEDQLLNFLNRMYSNNSMYSIFYETVFFSNVTIEAISEFITLFDVNDMNDSIWQRICERLKEKIECKNDIMIKGRYESEKVDENQGFILFKCSNEKKFEGIINYLNQKSNGKIKNLIGITSSSVYDSNDIHQPINIALFDDQKKRFRSMDSPGSWIRIDFKDHRIIPSDYAIRSTEWGVNCGHPANWVIECSKDGSSWTVVDEQKNCSYLNGKYQVHSFKISSQCDSQFRYIQVRSTGQSWAGTNTLAFDSFEVYGKLI</sequence>
<comment type="caution">
    <text evidence="2">The sequence shown here is derived from an EMBL/GenBank/DDBJ whole genome shotgun (WGS) entry which is preliminary data.</text>
</comment>
<feature type="domain" description="BACK" evidence="1">
    <location>
        <begin position="145"/>
        <end position="218"/>
    </location>
</feature>
<dbReference type="Pfam" id="PF07707">
    <property type="entry name" value="BACK"/>
    <property type="match status" value="1"/>
</dbReference>
<dbReference type="Proteomes" id="UP001470230">
    <property type="component" value="Unassembled WGS sequence"/>
</dbReference>
<dbReference type="InterPro" id="IPR008979">
    <property type="entry name" value="Galactose-bd-like_sf"/>
</dbReference>
<gene>
    <name evidence="2" type="ORF">M9Y10_000785</name>
</gene>
<dbReference type="SUPFAM" id="SSF49785">
    <property type="entry name" value="Galactose-binding domain-like"/>
    <property type="match status" value="1"/>
</dbReference>
<name>A0ABR2L564_9EUKA</name>
<accession>A0ABR2L564</accession>
<proteinExistence type="predicted"/>
<dbReference type="Gene3D" id="2.60.120.260">
    <property type="entry name" value="Galactose-binding domain-like"/>
    <property type="match status" value="1"/>
</dbReference>
<evidence type="ECO:0000259" key="1">
    <source>
        <dbReference type="Pfam" id="PF07707"/>
    </source>
</evidence>
<keyword evidence="3" id="KW-1185">Reference proteome</keyword>
<dbReference type="Gene3D" id="1.25.40.420">
    <property type="match status" value="1"/>
</dbReference>
<evidence type="ECO:0000313" key="3">
    <source>
        <dbReference type="Proteomes" id="UP001470230"/>
    </source>
</evidence>
<evidence type="ECO:0000313" key="2">
    <source>
        <dbReference type="EMBL" id="KAK8898496.1"/>
    </source>
</evidence>